<organism evidence="6">
    <name type="scientific">Callorhinchus milii</name>
    <name type="common">Ghost shark</name>
    <dbReference type="NCBI Taxonomy" id="7868"/>
    <lineage>
        <taxon>Eukaryota</taxon>
        <taxon>Metazoa</taxon>
        <taxon>Chordata</taxon>
        <taxon>Craniata</taxon>
        <taxon>Vertebrata</taxon>
        <taxon>Chondrichthyes</taxon>
        <taxon>Holocephali</taxon>
        <taxon>Chimaeriformes</taxon>
        <taxon>Callorhinchidae</taxon>
        <taxon>Callorhinchus</taxon>
    </lineage>
</organism>
<reference evidence="6" key="1">
    <citation type="journal article" date="2014" name="Nature">
        <title>Elephant shark genome provides unique insights into gnathostome evolution.</title>
        <authorList>
            <consortium name="International Elephant Shark Genome Sequencing Consortium"/>
            <person name="Venkatesh B."/>
            <person name="Lee A.P."/>
            <person name="Ravi V."/>
            <person name="Maurya A.K."/>
            <person name="Lian M.M."/>
            <person name="Swann J.B."/>
            <person name="Ohta Y."/>
            <person name="Flajnik M.F."/>
            <person name="Sutoh Y."/>
            <person name="Kasahara M."/>
            <person name="Hoon S."/>
            <person name="Gangu V."/>
            <person name="Roy S.W."/>
            <person name="Irimia M."/>
            <person name="Korzh V."/>
            <person name="Kondrychyn I."/>
            <person name="Lim Z.W."/>
            <person name="Tay B.H."/>
            <person name="Tohari S."/>
            <person name="Kong K.W."/>
            <person name="Ho S."/>
            <person name="Lorente-Galdos B."/>
            <person name="Quilez J."/>
            <person name="Marques-Bonet T."/>
            <person name="Raney B.J."/>
            <person name="Ingham P.W."/>
            <person name="Tay A."/>
            <person name="Hillier L.W."/>
            <person name="Minx P."/>
            <person name="Boehm T."/>
            <person name="Wilson R.K."/>
            <person name="Brenner S."/>
            <person name="Warren W.C."/>
        </authorList>
    </citation>
    <scope>NUCLEOTIDE SEQUENCE</scope>
    <source>
        <tissue evidence="6">Kidney</tissue>
    </source>
</reference>
<dbReference type="FunFam" id="3.30.460.10:FF:000007">
    <property type="entry name" value="2'-5'-oligoadenylate synthetase 1"/>
    <property type="match status" value="1"/>
</dbReference>
<dbReference type="GO" id="GO:0003725">
    <property type="term" value="F:double-stranded RNA binding"/>
    <property type="evidence" value="ECO:0007669"/>
    <property type="project" value="TreeGrafter"/>
</dbReference>
<evidence type="ECO:0000256" key="2">
    <source>
        <dbReference type="ARBA" id="ARBA00022859"/>
    </source>
</evidence>
<dbReference type="PANTHER" id="PTHR11258:SF7">
    <property type="entry name" value="2'-5'-OLIGOADENYLATE SYNTHASE-LIKE PROTEIN 2"/>
    <property type="match status" value="1"/>
</dbReference>
<dbReference type="CDD" id="cd17039">
    <property type="entry name" value="Ubl_ubiquitin_like"/>
    <property type="match status" value="1"/>
</dbReference>
<dbReference type="EMBL" id="JW868794">
    <property type="protein sequence ID" value="AFP01312.1"/>
    <property type="molecule type" value="mRNA"/>
</dbReference>
<dbReference type="InterPro" id="IPR043518">
    <property type="entry name" value="2-5OAS_N_CS"/>
</dbReference>
<dbReference type="PROSITE" id="PS50053">
    <property type="entry name" value="UBIQUITIN_2"/>
    <property type="match status" value="1"/>
</dbReference>
<dbReference type="GO" id="GO:0002376">
    <property type="term" value="P:immune system process"/>
    <property type="evidence" value="ECO:0007669"/>
    <property type="project" value="UniProtKB-KW"/>
</dbReference>
<dbReference type="PROSITE" id="PS50152">
    <property type="entry name" value="25A_SYNTH_3"/>
    <property type="match status" value="1"/>
</dbReference>
<proteinExistence type="evidence at transcript level"/>
<dbReference type="InterPro" id="IPR002934">
    <property type="entry name" value="Polymerase_NTP_transf_dom"/>
</dbReference>
<dbReference type="InterPro" id="IPR029071">
    <property type="entry name" value="Ubiquitin-like_domsf"/>
</dbReference>
<dbReference type="InterPro" id="IPR000626">
    <property type="entry name" value="Ubiquitin-like_dom"/>
</dbReference>
<dbReference type="Gene3D" id="3.10.20.90">
    <property type="entry name" value="Phosphatidylinositol 3-kinase Catalytic Subunit, Chain A, domain 1"/>
    <property type="match status" value="1"/>
</dbReference>
<dbReference type="AlphaFoldDB" id="V9KSC0"/>
<dbReference type="GO" id="GO:0045071">
    <property type="term" value="P:negative regulation of viral genome replication"/>
    <property type="evidence" value="ECO:0007669"/>
    <property type="project" value="TreeGrafter"/>
</dbReference>
<dbReference type="GO" id="GO:0005654">
    <property type="term" value="C:nucleoplasm"/>
    <property type="evidence" value="ECO:0007669"/>
    <property type="project" value="TreeGrafter"/>
</dbReference>
<protein>
    <submittedName>
        <fullName evidence="6">2'-5'-oligoadenylate synthase 1</fullName>
    </submittedName>
</protein>
<accession>V9KSC0</accession>
<dbReference type="Gene3D" id="3.30.460.10">
    <property type="entry name" value="Beta Polymerase, domain 2"/>
    <property type="match status" value="1"/>
</dbReference>
<dbReference type="SUPFAM" id="SSF54236">
    <property type="entry name" value="Ubiquitin-like"/>
    <property type="match status" value="1"/>
</dbReference>
<name>V9KSC0_CALMI</name>
<keyword evidence="2" id="KW-0391">Immunity</keyword>
<dbReference type="FunFam" id="1.10.1410.20:FF:000001">
    <property type="entry name" value="2'-5'-oligoadenylate synthetase 1"/>
    <property type="match status" value="1"/>
</dbReference>
<dbReference type="Gene3D" id="1.10.1410.20">
    <property type="entry name" value="2'-5'-oligoadenylate synthetase 1, domain 2"/>
    <property type="match status" value="1"/>
</dbReference>
<evidence type="ECO:0000259" key="5">
    <source>
        <dbReference type="PROSITE" id="PS50053"/>
    </source>
</evidence>
<dbReference type="CDD" id="cd05400">
    <property type="entry name" value="NT_2-5OAS_ClassI-CCAase"/>
    <property type="match status" value="1"/>
</dbReference>
<dbReference type="InterPro" id="IPR018952">
    <property type="entry name" value="2-5-oligoAdlate_synth_1_dom2/C"/>
</dbReference>
<evidence type="ECO:0000313" key="6">
    <source>
        <dbReference type="EMBL" id="AFP01312.1"/>
    </source>
</evidence>
<dbReference type="GO" id="GO:0005829">
    <property type="term" value="C:cytosol"/>
    <property type="evidence" value="ECO:0007669"/>
    <property type="project" value="TreeGrafter"/>
</dbReference>
<dbReference type="GO" id="GO:0016020">
    <property type="term" value="C:membrane"/>
    <property type="evidence" value="ECO:0007669"/>
    <property type="project" value="TreeGrafter"/>
</dbReference>
<dbReference type="GO" id="GO:0051607">
    <property type="term" value="P:defense response to virus"/>
    <property type="evidence" value="ECO:0007669"/>
    <property type="project" value="UniProtKB-KW"/>
</dbReference>
<dbReference type="InterPro" id="IPR043519">
    <property type="entry name" value="NT_sf"/>
</dbReference>
<comment type="similarity">
    <text evidence="1">Belongs to the 2-5A synthase family.</text>
</comment>
<dbReference type="Pfam" id="PF10421">
    <property type="entry name" value="OAS1_C"/>
    <property type="match status" value="1"/>
</dbReference>
<dbReference type="PANTHER" id="PTHR11258">
    <property type="entry name" value="2-5 OLIGOADENYLATE SYNTHETASE"/>
    <property type="match status" value="1"/>
</dbReference>
<dbReference type="SUPFAM" id="SSF81631">
    <property type="entry name" value="PAP/OAS1 substrate-binding domain"/>
    <property type="match status" value="1"/>
</dbReference>
<sequence length="450" mass="52341">MELYNKLPQNLDAFITTYLQPNKKFLDEVATAIDQICNFLKESTFTSDQRSVKVIKIIKGGSFGKGTALKNGSDADLVVFFNHFCSFEDQRNKRDEMLNKLHEYLLLYQEQNSFAFELTMSKPQMIKYSSWFDTLTFGLFSSPNNVRTKPPKSLSFQMKSNEDSDAIKFDVLPAYDALGQATYSRPDPEIYIRLIELKAARGEFSTSFTELQRDFVRKSPTKLKSLIRLVKYWYKEYVRRLHKQNLRSGEFLPHKYALELLIIYAWESTKQGQNFNTAEGFRTLLELVVRYQELWLFWTEYYDFSHPDLKEYLTVKLQGPKPIILDPADPTGNMAEKVRWDLVAREARRCLQQTCVQGVVGWNVEPVKRISVTIIPPQNVYIVTDRLSINPFSRIMSIKVAILETTEYQMNNYYLELEGTVLEDRKTLASYGVFTKVTLFLKESSSCSLM</sequence>
<dbReference type="GO" id="GO:0001730">
    <property type="term" value="F:2'-5'-oligoadenylate synthetase activity"/>
    <property type="evidence" value="ECO:0007669"/>
    <property type="project" value="UniProtKB-EC"/>
</dbReference>
<dbReference type="InterPro" id="IPR006116">
    <property type="entry name" value="NT_2-5OAS_ClassI-CCAase"/>
</dbReference>
<keyword evidence="4" id="KW-0051">Antiviral defense</keyword>
<evidence type="ECO:0000256" key="4">
    <source>
        <dbReference type="ARBA" id="ARBA00023118"/>
    </source>
</evidence>
<dbReference type="Pfam" id="PF01909">
    <property type="entry name" value="NTP_transf_2"/>
    <property type="match status" value="1"/>
</dbReference>
<keyword evidence="3" id="KW-0694">RNA-binding</keyword>
<dbReference type="GO" id="GO:0005524">
    <property type="term" value="F:ATP binding"/>
    <property type="evidence" value="ECO:0007669"/>
    <property type="project" value="UniProtKB-KW"/>
</dbReference>
<dbReference type="PROSITE" id="PS00832">
    <property type="entry name" value="25A_SYNTH_1"/>
    <property type="match status" value="1"/>
</dbReference>
<feature type="domain" description="Ubiquitin-like" evidence="5">
    <location>
        <begin position="370"/>
        <end position="441"/>
    </location>
</feature>
<evidence type="ECO:0000256" key="3">
    <source>
        <dbReference type="ARBA" id="ARBA00022884"/>
    </source>
</evidence>
<evidence type="ECO:0000256" key="1">
    <source>
        <dbReference type="ARBA" id="ARBA00009526"/>
    </source>
</evidence>
<dbReference type="SUPFAM" id="SSF81301">
    <property type="entry name" value="Nucleotidyltransferase"/>
    <property type="match status" value="2"/>
</dbReference>